<evidence type="ECO:0000313" key="2">
    <source>
        <dbReference type="Proteomes" id="UP000797356"/>
    </source>
</evidence>
<dbReference type="AlphaFoldDB" id="A0A8K0IJK0"/>
<proteinExistence type="predicted"/>
<dbReference type="EMBL" id="CM017880">
    <property type="protein sequence ID" value="KAG1360554.1"/>
    <property type="molecule type" value="Genomic_DNA"/>
</dbReference>
<evidence type="ECO:0000313" key="1">
    <source>
        <dbReference type="EMBL" id="KAG1360554.1"/>
    </source>
</evidence>
<reference evidence="1" key="2">
    <citation type="submission" date="2019-07" db="EMBL/GenBank/DDBJ databases">
        <authorList>
            <person name="Yang Y."/>
            <person name="Bocs S."/>
            <person name="Baudouin L."/>
        </authorList>
    </citation>
    <scope>NUCLEOTIDE SEQUENCE</scope>
    <source>
        <tissue evidence="1">Spear leaf of Hainan Tall coconut</tissue>
    </source>
</reference>
<dbReference type="Proteomes" id="UP000797356">
    <property type="component" value="Chromosome 9"/>
</dbReference>
<protein>
    <submittedName>
        <fullName evidence="1">Putative ensconsin-like</fullName>
    </submittedName>
</protein>
<reference evidence="1" key="1">
    <citation type="journal article" date="2017" name="Gigascience">
        <title>The genome draft of coconut (Cocos nucifera).</title>
        <authorList>
            <person name="Xiao Y."/>
            <person name="Xu P."/>
            <person name="Fan H."/>
            <person name="Baudouin L."/>
            <person name="Xia W."/>
            <person name="Bocs S."/>
            <person name="Xu J."/>
            <person name="Li Q."/>
            <person name="Guo A."/>
            <person name="Zhou L."/>
            <person name="Li J."/>
            <person name="Wu Y."/>
            <person name="Ma Z."/>
            <person name="Armero A."/>
            <person name="Issali A.E."/>
            <person name="Liu N."/>
            <person name="Peng M."/>
            <person name="Yang Y."/>
        </authorList>
    </citation>
    <scope>NUCLEOTIDE SEQUENCE</scope>
    <source>
        <tissue evidence="1">Spear leaf of Hainan Tall coconut</tissue>
    </source>
</reference>
<keyword evidence="2" id="KW-1185">Reference proteome</keyword>
<gene>
    <name evidence="1" type="ORF">COCNU_09G000170</name>
</gene>
<accession>A0A8K0IJK0</accession>
<sequence length="98" mass="11335">MEAEKRRKKIITKKARRNSDNCGCNSTNSGQDSLDDWEVVQPMMEGYVLPEIIERMLQTNDEDRMKDSYMAFIGLGHHLFANMETVNLHKAEVCPPYL</sequence>
<organism evidence="1 2">
    <name type="scientific">Cocos nucifera</name>
    <name type="common">Coconut palm</name>
    <dbReference type="NCBI Taxonomy" id="13894"/>
    <lineage>
        <taxon>Eukaryota</taxon>
        <taxon>Viridiplantae</taxon>
        <taxon>Streptophyta</taxon>
        <taxon>Embryophyta</taxon>
        <taxon>Tracheophyta</taxon>
        <taxon>Spermatophyta</taxon>
        <taxon>Magnoliopsida</taxon>
        <taxon>Liliopsida</taxon>
        <taxon>Arecaceae</taxon>
        <taxon>Arecoideae</taxon>
        <taxon>Cocoseae</taxon>
        <taxon>Attaleinae</taxon>
        <taxon>Cocos</taxon>
    </lineage>
</organism>
<name>A0A8K0IJK0_COCNU</name>
<comment type="caution">
    <text evidence="1">The sequence shown here is derived from an EMBL/GenBank/DDBJ whole genome shotgun (WGS) entry which is preliminary data.</text>
</comment>